<evidence type="ECO:0000256" key="3">
    <source>
        <dbReference type="ARBA" id="ARBA00022679"/>
    </source>
</evidence>
<organism evidence="7">
    <name type="scientific">marine sediment metagenome</name>
    <dbReference type="NCBI Taxonomy" id="412755"/>
    <lineage>
        <taxon>unclassified sequences</taxon>
        <taxon>metagenomes</taxon>
        <taxon>ecological metagenomes</taxon>
    </lineage>
</organism>
<dbReference type="InterPro" id="IPR014043">
    <property type="entry name" value="Acyl_transferase_dom"/>
</dbReference>
<dbReference type="EMBL" id="BART01000540">
    <property type="protein sequence ID" value="GAG73387.1"/>
    <property type="molecule type" value="Genomic_DNA"/>
</dbReference>
<dbReference type="Gene3D" id="3.30.70.250">
    <property type="entry name" value="Malonyl-CoA ACP transacylase, ACP-binding"/>
    <property type="match status" value="1"/>
</dbReference>
<evidence type="ECO:0000256" key="5">
    <source>
        <dbReference type="ARBA" id="ARBA00048462"/>
    </source>
</evidence>
<dbReference type="GO" id="GO:0005829">
    <property type="term" value="C:cytosol"/>
    <property type="evidence" value="ECO:0007669"/>
    <property type="project" value="TreeGrafter"/>
</dbReference>
<comment type="catalytic activity">
    <reaction evidence="5">
        <text>holo-[ACP] + malonyl-CoA = malonyl-[ACP] + CoA</text>
        <dbReference type="Rhea" id="RHEA:41792"/>
        <dbReference type="Rhea" id="RHEA-COMP:9623"/>
        <dbReference type="Rhea" id="RHEA-COMP:9685"/>
        <dbReference type="ChEBI" id="CHEBI:57287"/>
        <dbReference type="ChEBI" id="CHEBI:57384"/>
        <dbReference type="ChEBI" id="CHEBI:64479"/>
        <dbReference type="ChEBI" id="CHEBI:78449"/>
        <dbReference type="EC" id="2.3.1.39"/>
    </reaction>
</comment>
<dbReference type="InterPro" id="IPR004410">
    <property type="entry name" value="Malonyl_CoA-ACP_transAc_FabD"/>
</dbReference>
<evidence type="ECO:0000256" key="2">
    <source>
        <dbReference type="ARBA" id="ARBA00013258"/>
    </source>
</evidence>
<dbReference type="PIRSF" id="PIRSF000446">
    <property type="entry name" value="Mct"/>
    <property type="match status" value="1"/>
</dbReference>
<dbReference type="Gene3D" id="3.40.366.10">
    <property type="entry name" value="Malonyl-Coenzyme A Acyl Carrier Protein, domain 2"/>
    <property type="match status" value="1"/>
</dbReference>
<evidence type="ECO:0000256" key="1">
    <source>
        <dbReference type="ARBA" id="ARBA00008217"/>
    </source>
</evidence>
<protein>
    <recommendedName>
        <fullName evidence="2">[acyl-carrier-protein] S-malonyltransferase</fullName>
        <ecNumber evidence="2">2.3.1.39</ecNumber>
    </recommendedName>
</protein>
<dbReference type="PANTHER" id="PTHR42681:SF1">
    <property type="entry name" value="MALONYL-COA-ACYL CARRIER PROTEIN TRANSACYLASE, MITOCHONDRIAL"/>
    <property type="match status" value="1"/>
</dbReference>
<dbReference type="InterPro" id="IPR050858">
    <property type="entry name" value="Mal-CoA-ACP_Trans/PKS_FabD"/>
</dbReference>
<comment type="similarity">
    <text evidence="1">Belongs to the FabD family.</text>
</comment>
<proteinExistence type="inferred from homology"/>
<feature type="domain" description="Malonyl-CoA:ACP transacylase (MAT)" evidence="6">
    <location>
        <begin position="8"/>
        <end position="304"/>
    </location>
</feature>
<dbReference type="AlphaFoldDB" id="X1AVY5"/>
<accession>X1AVY5</accession>
<dbReference type="Pfam" id="PF00698">
    <property type="entry name" value="Acyl_transf_1"/>
    <property type="match status" value="1"/>
</dbReference>
<name>X1AVY5_9ZZZZ</name>
<evidence type="ECO:0000313" key="7">
    <source>
        <dbReference type="EMBL" id="GAG73387.1"/>
    </source>
</evidence>
<comment type="caution">
    <text evidence="7">The sequence shown here is derived from an EMBL/GenBank/DDBJ whole genome shotgun (WGS) entry which is preliminary data.</text>
</comment>
<dbReference type="GO" id="GO:0006633">
    <property type="term" value="P:fatty acid biosynthetic process"/>
    <property type="evidence" value="ECO:0007669"/>
    <property type="project" value="TreeGrafter"/>
</dbReference>
<dbReference type="GO" id="GO:0004314">
    <property type="term" value="F:[acyl-carrier-protein] S-malonyltransferase activity"/>
    <property type="evidence" value="ECO:0007669"/>
    <property type="project" value="UniProtKB-EC"/>
</dbReference>
<dbReference type="SUPFAM" id="SSF52151">
    <property type="entry name" value="FabD/lysophospholipase-like"/>
    <property type="match status" value="1"/>
</dbReference>
<dbReference type="InterPro" id="IPR016035">
    <property type="entry name" value="Acyl_Trfase/lysoPLipase"/>
</dbReference>
<dbReference type="PANTHER" id="PTHR42681">
    <property type="entry name" value="MALONYL-COA-ACYL CARRIER PROTEIN TRANSACYLASE, MITOCHONDRIAL"/>
    <property type="match status" value="1"/>
</dbReference>
<dbReference type="InterPro" id="IPR024925">
    <property type="entry name" value="Malonyl_CoA-ACP_transAc"/>
</dbReference>
<reference evidence="7" key="1">
    <citation type="journal article" date="2014" name="Front. Microbiol.">
        <title>High frequency of phylogenetically diverse reductive dehalogenase-homologous genes in deep subseafloor sedimentary metagenomes.</title>
        <authorList>
            <person name="Kawai M."/>
            <person name="Futagami T."/>
            <person name="Toyoda A."/>
            <person name="Takaki Y."/>
            <person name="Nishi S."/>
            <person name="Hori S."/>
            <person name="Arai W."/>
            <person name="Tsubouchi T."/>
            <person name="Morono Y."/>
            <person name="Uchiyama I."/>
            <person name="Ito T."/>
            <person name="Fujiyama A."/>
            <person name="Inagaki F."/>
            <person name="Takami H."/>
        </authorList>
    </citation>
    <scope>NUCLEOTIDE SEQUENCE</scope>
    <source>
        <strain evidence="7">Expedition CK06-06</strain>
    </source>
</reference>
<dbReference type="FunFam" id="3.30.70.250:FF:000001">
    <property type="entry name" value="Malonyl CoA-acyl carrier protein transacylase"/>
    <property type="match status" value="1"/>
</dbReference>
<evidence type="ECO:0000256" key="4">
    <source>
        <dbReference type="ARBA" id="ARBA00023315"/>
    </source>
</evidence>
<keyword evidence="3" id="KW-0808">Transferase</keyword>
<dbReference type="NCBIfam" id="TIGR00128">
    <property type="entry name" value="fabD"/>
    <property type="match status" value="1"/>
</dbReference>
<dbReference type="EC" id="2.3.1.39" evidence="2"/>
<dbReference type="InterPro" id="IPR016036">
    <property type="entry name" value="Malonyl_transacylase_ACP-bd"/>
</dbReference>
<dbReference type="SMART" id="SM00827">
    <property type="entry name" value="PKS_AT"/>
    <property type="match status" value="1"/>
</dbReference>
<sequence>MEEKIAFIFPGQGSQKVGMGKDFYQNFPEIRKYFDIVNEIISLDIKDICFNGPIETLSQTNITQPAILLISYITAQLIMNEGIHPEVVCGHSLGEYSALTIAGAFSFSDAIKIVKKRGQFMWEANQKSSGAMAAIIGLSPEEVERICKKFSGRFYPANFNSPKQVVISGAKNDLEKVTELFYNEGAKKVIPLSVTVASHTPLISDVGKKMKDELGNINIGDLEIPFLSAVNVEYIKKEKVKEILTKQITSPVLWLDCVKKMIKDGVNYFIEVGPKNILSRLIYRINPEVKTLNVEDIKTLERTIEELK</sequence>
<evidence type="ECO:0000259" key="6">
    <source>
        <dbReference type="SMART" id="SM00827"/>
    </source>
</evidence>
<dbReference type="SUPFAM" id="SSF55048">
    <property type="entry name" value="Probable ACP-binding domain of malonyl-CoA ACP transacylase"/>
    <property type="match status" value="1"/>
</dbReference>
<dbReference type="InterPro" id="IPR001227">
    <property type="entry name" value="Ac_transferase_dom_sf"/>
</dbReference>
<keyword evidence="4" id="KW-0012">Acyltransferase</keyword>
<gene>
    <name evidence="7" type="ORF">S01H4_02474</name>
</gene>